<evidence type="ECO:0000313" key="3">
    <source>
        <dbReference type="Proteomes" id="UP000632138"/>
    </source>
</evidence>
<feature type="transmembrane region" description="Helical" evidence="1">
    <location>
        <begin position="26"/>
        <end position="44"/>
    </location>
</feature>
<keyword evidence="1" id="KW-0472">Membrane</keyword>
<proteinExistence type="predicted"/>
<dbReference type="EMBL" id="JAENHP010000044">
    <property type="protein sequence ID" value="MBM2623785.1"/>
    <property type="molecule type" value="Genomic_DNA"/>
</dbReference>
<dbReference type="InterPro" id="IPR046595">
    <property type="entry name" value="DUF6653"/>
</dbReference>
<evidence type="ECO:0000256" key="1">
    <source>
        <dbReference type="SAM" id="Phobius"/>
    </source>
</evidence>
<dbReference type="Pfam" id="PF20358">
    <property type="entry name" value="DUF6653"/>
    <property type="match status" value="1"/>
</dbReference>
<keyword evidence="1" id="KW-0812">Transmembrane</keyword>
<dbReference type="Proteomes" id="UP000632138">
    <property type="component" value="Unassembled WGS sequence"/>
</dbReference>
<keyword evidence="3" id="KW-1185">Reference proteome</keyword>
<name>A0ABS2AVP1_9ACTN</name>
<comment type="caution">
    <text evidence="2">The sequence shown here is derived from an EMBL/GenBank/DDBJ whole genome shotgun (WGS) entry which is preliminary data.</text>
</comment>
<gene>
    <name evidence="2" type="ORF">JIG36_50685</name>
</gene>
<sequence length="93" mass="10464">MFGERIWAERTTADIPRQFLDSKVPAVTYAFQIAGIALLTYGLIVLGLPGLLYVAAGITIVQCAKAWFIDRMVLLFADMKNRDQRYADWEHGA</sequence>
<organism evidence="2 3">
    <name type="scientific">Paractinoplanes ovalisporus</name>
    <dbReference type="NCBI Taxonomy" id="2810368"/>
    <lineage>
        <taxon>Bacteria</taxon>
        <taxon>Bacillati</taxon>
        <taxon>Actinomycetota</taxon>
        <taxon>Actinomycetes</taxon>
        <taxon>Micromonosporales</taxon>
        <taxon>Micromonosporaceae</taxon>
        <taxon>Paractinoplanes</taxon>
    </lineage>
</organism>
<accession>A0ABS2AVP1</accession>
<keyword evidence="1" id="KW-1133">Transmembrane helix</keyword>
<reference evidence="2 3" key="1">
    <citation type="submission" date="2021-01" db="EMBL/GenBank/DDBJ databases">
        <title>Actinoplanes sp. nov. LDG1-06 isolated from lichen.</title>
        <authorList>
            <person name="Saeng-In P."/>
            <person name="Phongsopitanun W."/>
            <person name="Kanchanasin P."/>
            <person name="Yuki M."/>
            <person name="Kudo T."/>
            <person name="Ohkuma M."/>
            <person name="Tanasupawat S."/>
        </authorList>
    </citation>
    <scope>NUCLEOTIDE SEQUENCE [LARGE SCALE GENOMIC DNA]</scope>
    <source>
        <strain evidence="2 3">LDG1-06</strain>
    </source>
</reference>
<protein>
    <submittedName>
        <fullName evidence="2">Uncharacterized protein</fullName>
    </submittedName>
</protein>
<evidence type="ECO:0000313" key="2">
    <source>
        <dbReference type="EMBL" id="MBM2623785.1"/>
    </source>
</evidence>